<dbReference type="EMBL" id="LAZR01036419">
    <property type="protein sequence ID" value="KKL24888.1"/>
    <property type="molecule type" value="Genomic_DNA"/>
</dbReference>
<accession>A0A0F9EM07</accession>
<dbReference type="AlphaFoldDB" id="A0A0F9EM07"/>
<evidence type="ECO:0000313" key="1">
    <source>
        <dbReference type="EMBL" id="KKL24888.1"/>
    </source>
</evidence>
<organism evidence="1">
    <name type="scientific">marine sediment metagenome</name>
    <dbReference type="NCBI Taxonomy" id="412755"/>
    <lineage>
        <taxon>unclassified sequences</taxon>
        <taxon>metagenomes</taxon>
        <taxon>ecological metagenomes</taxon>
    </lineage>
</organism>
<reference evidence="1" key="1">
    <citation type="journal article" date="2015" name="Nature">
        <title>Complex archaea that bridge the gap between prokaryotes and eukaryotes.</title>
        <authorList>
            <person name="Spang A."/>
            <person name="Saw J.H."/>
            <person name="Jorgensen S.L."/>
            <person name="Zaremba-Niedzwiedzka K."/>
            <person name="Martijn J."/>
            <person name="Lind A.E."/>
            <person name="van Eijk R."/>
            <person name="Schleper C."/>
            <person name="Guy L."/>
            <person name="Ettema T.J."/>
        </authorList>
    </citation>
    <scope>NUCLEOTIDE SEQUENCE</scope>
</reference>
<comment type="caution">
    <text evidence="1">The sequence shown here is derived from an EMBL/GenBank/DDBJ whole genome shotgun (WGS) entry which is preliminary data.</text>
</comment>
<sequence>MDMILTAIIISVIVIALVYQESLLRARRKQFDESMNEMERLFNETLENIRHHDWLLRIGLIETAYLFTKYGSSLTIDVKKWTQ</sequence>
<gene>
    <name evidence="1" type="ORF">LCGC14_2410850</name>
</gene>
<proteinExistence type="predicted"/>
<protein>
    <submittedName>
        <fullName evidence="1">Uncharacterized protein</fullName>
    </submittedName>
</protein>
<name>A0A0F9EM07_9ZZZZ</name>